<dbReference type="Pfam" id="PF00656">
    <property type="entry name" value="Peptidase_C14"/>
    <property type="match status" value="1"/>
</dbReference>
<dbReference type="GO" id="GO:0004197">
    <property type="term" value="F:cysteine-type endopeptidase activity"/>
    <property type="evidence" value="ECO:0007669"/>
    <property type="project" value="InterPro"/>
</dbReference>
<accession>A0A3S1FSY8</accession>
<dbReference type="PANTHER" id="PTHR48104:SF30">
    <property type="entry name" value="METACASPASE-1"/>
    <property type="match status" value="1"/>
</dbReference>
<proteinExistence type="predicted"/>
<evidence type="ECO:0000313" key="3">
    <source>
        <dbReference type="Proteomes" id="UP000268857"/>
    </source>
</evidence>
<dbReference type="InterPro" id="IPR029030">
    <property type="entry name" value="Caspase-like_dom_sf"/>
</dbReference>
<dbReference type="STRING" id="211165.GCA_000317285_03152"/>
<dbReference type="InterPro" id="IPR011189">
    <property type="entry name" value="UCP_caspase_lke"/>
</dbReference>
<dbReference type="SUPFAM" id="SSF52129">
    <property type="entry name" value="Caspase-like"/>
    <property type="match status" value="1"/>
</dbReference>
<evidence type="ECO:0000259" key="1">
    <source>
        <dbReference type="Pfam" id="PF00656"/>
    </source>
</evidence>
<organism evidence="2 3">
    <name type="scientific">Chlorogloeopsis fritschii PCC 6912</name>
    <dbReference type="NCBI Taxonomy" id="211165"/>
    <lineage>
        <taxon>Bacteria</taxon>
        <taxon>Bacillati</taxon>
        <taxon>Cyanobacteriota</taxon>
        <taxon>Cyanophyceae</taxon>
        <taxon>Nostocales</taxon>
        <taxon>Chlorogloeopsidaceae</taxon>
        <taxon>Chlorogloeopsis</taxon>
    </lineage>
</organism>
<protein>
    <recommendedName>
        <fullName evidence="1">Peptidase C14 caspase domain-containing protein</fullName>
    </recommendedName>
</protein>
<name>A0A3S1FSY8_CHLFR</name>
<dbReference type="GO" id="GO:0006508">
    <property type="term" value="P:proteolysis"/>
    <property type="evidence" value="ECO:0007669"/>
    <property type="project" value="InterPro"/>
</dbReference>
<dbReference type="PIRSF" id="PIRSF007398">
    <property type="entry name" value="Sll0148_caspase"/>
    <property type="match status" value="1"/>
</dbReference>
<sequence>MKRRTFLQRFGSLLAVLGITEAEWFSLGNRYQQALAHPSSRKLALLIGINQYQQSQVLNGCLTDVELQQELLIHRFGFQPSDILVLTDEQASREFIESAFLEHLVKQAKLGDVVVFHFSGYGSRVRLGTLAEAVQNALITTDGADSKSQATKNANYLLEETLMLMLRSLPTERVTAVLDTSYYIPTTFLPTGLRIRSRQMAKEAIVATAELELQKQLREKAATELSAIVLSATADPNQVAQEIQLSGFSAGLFTYALTQYLWETTPATTIPVLISRVGSVMQQFGSTQQPSLLMGKKNQQRVTLSEAFVPLSTQSAEGVVTAVEDEGKTVHLWLAGLPLQVLEYYGGNSRLTLVSQQGETAQLVLRSRNGLTAKAQLASGTESKITPQIGQLVQETVRVLPRNINLTVALDGGLERIERVDATSAFATVEHVTSVVAGEQPADYVFGELPDGRTKDLIASTALIVSPSRYGLFSLGSELIPSTIGEAGEAVKVAVQRLKPTLQTLLAAKLWRLTDNEGSSCLSIKATLEIMNSIAPRVVMQRETMRTLSAETASKKQLNQLNTEPGRIPIVPIGSKVQYRIQNMGTQPVYFMLLGLNSARNAIALYPWQKGDDTEDTTNNALLEDIVIAPGESLTLPQSTTGFEWVIQGPAFLSENQLIFSTAPFTQTRNALETTKHPRADRQRIQPLLNPLEVANALLQDLHNASSVKAEMNVATAEAYVLDVNNWASLGFIYQVI</sequence>
<dbReference type="Gene3D" id="3.40.50.1460">
    <property type="match status" value="1"/>
</dbReference>
<gene>
    <name evidence="2" type="ORF">PCC6912_11120</name>
</gene>
<dbReference type="AlphaFoldDB" id="A0A3S1FSY8"/>
<dbReference type="InterPro" id="IPR050452">
    <property type="entry name" value="Metacaspase"/>
</dbReference>
<evidence type="ECO:0000313" key="2">
    <source>
        <dbReference type="EMBL" id="RUR84996.1"/>
    </source>
</evidence>
<feature type="domain" description="Peptidase C14 caspase" evidence="1">
    <location>
        <begin position="41"/>
        <end position="292"/>
    </location>
</feature>
<dbReference type="RefSeq" id="WP_016872565.1">
    <property type="nucleotide sequence ID" value="NZ_AJLN01000084.1"/>
</dbReference>
<comment type="caution">
    <text evidence="2">The sequence shown here is derived from an EMBL/GenBank/DDBJ whole genome shotgun (WGS) entry which is preliminary data.</text>
</comment>
<dbReference type="Proteomes" id="UP000268857">
    <property type="component" value="Unassembled WGS sequence"/>
</dbReference>
<keyword evidence="3" id="KW-1185">Reference proteome</keyword>
<dbReference type="InterPro" id="IPR011600">
    <property type="entry name" value="Pept_C14_caspase"/>
</dbReference>
<dbReference type="EMBL" id="RSCJ01000003">
    <property type="protein sequence ID" value="RUR84996.1"/>
    <property type="molecule type" value="Genomic_DNA"/>
</dbReference>
<dbReference type="PANTHER" id="PTHR48104">
    <property type="entry name" value="METACASPASE-4"/>
    <property type="match status" value="1"/>
</dbReference>
<dbReference type="GO" id="GO:0005737">
    <property type="term" value="C:cytoplasm"/>
    <property type="evidence" value="ECO:0007669"/>
    <property type="project" value="TreeGrafter"/>
</dbReference>
<reference evidence="2 3" key="1">
    <citation type="journal article" date="2019" name="Genome Biol. Evol.">
        <title>Day and night: Metabolic profiles and evolutionary relationships of six axenic non-marine cyanobacteria.</title>
        <authorList>
            <person name="Will S.E."/>
            <person name="Henke P."/>
            <person name="Boedeker C."/>
            <person name="Huang S."/>
            <person name="Brinkmann H."/>
            <person name="Rohde M."/>
            <person name="Jarek M."/>
            <person name="Friedl T."/>
            <person name="Seufert S."/>
            <person name="Schumacher M."/>
            <person name="Overmann J."/>
            <person name="Neumann-Schaal M."/>
            <person name="Petersen J."/>
        </authorList>
    </citation>
    <scope>NUCLEOTIDE SEQUENCE [LARGE SCALE GENOMIC DNA]</scope>
    <source>
        <strain evidence="2 3">PCC 6912</strain>
    </source>
</reference>
<dbReference type="OrthoDB" id="505527at2"/>